<sequence>MKWNLPERKITWAELWRMEPFRISFMLRSVYDTLPSPSNLHQWGLIEEPSCKLCGERGIMAHILSGCKVALTQGRYRWRHDKVLKHLAEILDIERRKKRPSKTEAKQIRFVREGDTGHATMSQQHFILDKGSEWNMRADIGKKLVFPECVQTTLRPDIVVWSQSSKMIVAIELTVPWEERDVKRHTSGRRKSTQS</sequence>
<dbReference type="InterPro" id="IPR026960">
    <property type="entry name" value="RVT-Znf"/>
</dbReference>
<dbReference type="EMBL" id="CACVKT020003103">
    <property type="protein sequence ID" value="CAC5381746.1"/>
    <property type="molecule type" value="Genomic_DNA"/>
</dbReference>
<dbReference type="Proteomes" id="UP000507470">
    <property type="component" value="Unassembled WGS sequence"/>
</dbReference>
<dbReference type="Pfam" id="PF13966">
    <property type="entry name" value="zf-RVT"/>
    <property type="match status" value="1"/>
</dbReference>
<name>A0A6J8BDP3_MYTCO</name>
<evidence type="ECO:0000259" key="1">
    <source>
        <dbReference type="Pfam" id="PF13966"/>
    </source>
</evidence>
<gene>
    <name evidence="2" type="ORF">MCOR_17616</name>
</gene>
<accession>A0A6J8BDP3</accession>
<protein>
    <recommendedName>
        <fullName evidence="1">Reverse transcriptase zinc-binding domain-containing protein</fullName>
    </recommendedName>
</protein>
<evidence type="ECO:0000313" key="2">
    <source>
        <dbReference type="EMBL" id="CAC5381746.1"/>
    </source>
</evidence>
<reference evidence="2 3" key="1">
    <citation type="submission" date="2020-06" db="EMBL/GenBank/DDBJ databases">
        <authorList>
            <person name="Li R."/>
            <person name="Bekaert M."/>
        </authorList>
    </citation>
    <scope>NUCLEOTIDE SEQUENCE [LARGE SCALE GENOMIC DNA]</scope>
    <source>
        <strain evidence="3">wild</strain>
    </source>
</reference>
<organism evidence="2 3">
    <name type="scientific">Mytilus coruscus</name>
    <name type="common">Sea mussel</name>
    <dbReference type="NCBI Taxonomy" id="42192"/>
    <lineage>
        <taxon>Eukaryota</taxon>
        <taxon>Metazoa</taxon>
        <taxon>Spiralia</taxon>
        <taxon>Lophotrochozoa</taxon>
        <taxon>Mollusca</taxon>
        <taxon>Bivalvia</taxon>
        <taxon>Autobranchia</taxon>
        <taxon>Pteriomorphia</taxon>
        <taxon>Mytilida</taxon>
        <taxon>Mytiloidea</taxon>
        <taxon>Mytilidae</taxon>
        <taxon>Mytilinae</taxon>
        <taxon>Mytilus</taxon>
    </lineage>
</organism>
<evidence type="ECO:0000313" key="3">
    <source>
        <dbReference type="Proteomes" id="UP000507470"/>
    </source>
</evidence>
<dbReference type="OrthoDB" id="6151970at2759"/>
<proteinExistence type="predicted"/>
<feature type="domain" description="Reverse transcriptase zinc-binding" evidence="1">
    <location>
        <begin position="12"/>
        <end position="71"/>
    </location>
</feature>
<keyword evidence="3" id="KW-1185">Reference proteome</keyword>
<dbReference type="AlphaFoldDB" id="A0A6J8BDP3"/>